<dbReference type="PANTHER" id="PTHR10091:SF0">
    <property type="entry name" value="GALACTOSE MUTAROTASE"/>
    <property type="match status" value="1"/>
</dbReference>
<dbReference type="GO" id="GO:0030246">
    <property type="term" value="F:carbohydrate binding"/>
    <property type="evidence" value="ECO:0007669"/>
    <property type="project" value="InterPro"/>
</dbReference>
<reference evidence="3" key="1">
    <citation type="journal article" date="2019" name="Int. J. Syst. Evol. Microbiol.">
        <title>The Global Catalogue of Microorganisms (GCM) 10K type strain sequencing project: providing services to taxonomists for standard genome sequencing and annotation.</title>
        <authorList>
            <consortium name="The Broad Institute Genomics Platform"/>
            <consortium name="The Broad Institute Genome Sequencing Center for Infectious Disease"/>
            <person name="Wu L."/>
            <person name="Ma J."/>
        </authorList>
    </citation>
    <scope>NUCLEOTIDE SEQUENCE [LARGE SCALE GENOMIC DNA]</scope>
    <source>
        <strain evidence="3">KCTC 22154</strain>
    </source>
</reference>
<evidence type="ECO:0008006" key="4">
    <source>
        <dbReference type="Google" id="ProtNLM"/>
    </source>
</evidence>
<gene>
    <name evidence="2" type="ORF">GCM10007157_35870</name>
</gene>
<evidence type="ECO:0000256" key="1">
    <source>
        <dbReference type="SAM" id="SignalP"/>
    </source>
</evidence>
<evidence type="ECO:0000313" key="3">
    <source>
        <dbReference type="Proteomes" id="UP000623776"/>
    </source>
</evidence>
<dbReference type="Gene3D" id="2.70.98.10">
    <property type="match status" value="1"/>
</dbReference>
<dbReference type="SUPFAM" id="SSF74650">
    <property type="entry name" value="Galactose mutarotase-like"/>
    <property type="match status" value="1"/>
</dbReference>
<organism evidence="2 3">
    <name type="scientific">Vreelandella hamiltonii</name>
    <dbReference type="NCBI Taxonomy" id="502829"/>
    <lineage>
        <taxon>Bacteria</taxon>
        <taxon>Pseudomonadati</taxon>
        <taxon>Pseudomonadota</taxon>
        <taxon>Gammaproteobacteria</taxon>
        <taxon>Oceanospirillales</taxon>
        <taxon>Halomonadaceae</taxon>
        <taxon>Vreelandella</taxon>
    </lineage>
</organism>
<dbReference type="GO" id="GO:0006006">
    <property type="term" value="P:glucose metabolic process"/>
    <property type="evidence" value="ECO:0007669"/>
    <property type="project" value="TreeGrafter"/>
</dbReference>
<dbReference type="EMBL" id="BMXN01000048">
    <property type="protein sequence ID" value="GGW42559.1"/>
    <property type="molecule type" value="Genomic_DNA"/>
</dbReference>
<dbReference type="RefSeq" id="WP_189464310.1">
    <property type="nucleotide sequence ID" value="NZ_BMXN01000048.1"/>
</dbReference>
<keyword evidence="3" id="KW-1185">Reference proteome</keyword>
<feature type="signal peptide" evidence="1">
    <location>
        <begin position="1"/>
        <end position="31"/>
    </location>
</feature>
<evidence type="ECO:0000313" key="2">
    <source>
        <dbReference type="EMBL" id="GGW42559.1"/>
    </source>
</evidence>
<comment type="caution">
    <text evidence="2">The sequence shown here is derived from an EMBL/GenBank/DDBJ whole genome shotgun (WGS) entry which is preliminary data.</text>
</comment>
<dbReference type="Proteomes" id="UP000623776">
    <property type="component" value="Unassembled WGS sequence"/>
</dbReference>
<accession>A0A8H9I8E2</accession>
<dbReference type="Pfam" id="PF01263">
    <property type="entry name" value="Aldose_epim"/>
    <property type="match status" value="1"/>
</dbReference>
<proteinExistence type="predicted"/>
<keyword evidence="1" id="KW-0732">Signal</keyword>
<dbReference type="PANTHER" id="PTHR10091">
    <property type="entry name" value="ALDOSE-1-EPIMERASE"/>
    <property type="match status" value="1"/>
</dbReference>
<dbReference type="InterPro" id="IPR008183">
    <property type="entry name" value="Aldose_1/G6P_1-epimerase"/>
</dbReference>
<name>A0A8H9I8E2_9GAMM</name>
<dbReference type="AlphaFoldDB" id="A0A8H9I8E2"/>
<dbReference type="InterPro" id="IPR011013">
    <property type="entry name" value="Gal_mutarotase_sf_dom"/>
</dbReference>
<dbReference type="GO" id="GO:0004034">
    <property type="term" value="F:aldose 1-epimerase activity"/>
    <property type="evidence" value="ECO:0007669"/>
    <property type="project" value="TreeGrafter"/>
</dbReference>
<dbReference type="GO" id="GO:0005737">
    <property type="term" value="C:cytoplasm"/>
    <property type="evidence" value="ECO:0007669"/>
    <property type="project" value="TreeGrafter"/>
</dbReference>
<protein>
    <recommendedName>
        <fullName evidence="4">Galactose-1-epimerase</fullName>
    </recommendedName>
</protein>
<dbReference type="GO" id="GO:0033499">
    <property type="term" value="P:galactose catabolic process via UDP-galactose, Leloir pathway"/>
    <property type="evidence" value="ECO:0007669"/>
    <property type="project" value="TreeGrafter"/>
</dbReference>
<feature type="chain" id="PRO_5034032080" description="Galactose-1-epimerase" evidence="1">
    <location>
        <begin position="32"/>
        <end position="207"/>
    </location>
</feature>
<sequence length="207" mass="22269">MSHVYHSLTKVWSPLLLSAAVAALVLNTAQAQSGSASTPDANANGAIQKSLSGHLPDGREVDVYRLTNSNGIELQVTNYGGIILSLKTPNMAGEFDDIALGFDSLEAYLSDAYRQANPYFGAIIGRYGNRIANGQFSLNGGQYTLASNDGNNHLHGGQQGFDKVLWQAEPFENDEGTGLVLRYISEDGVKLSSCVWRAVERVAYPVD</sequence>
<dbReference type="InterPro" id="IPR014718">
    <property type="entry name" value="GH-type_carb-bd"/>
</dbReference>